<dbReference type="PANTHER" id="PTHR12735">
    <property type="entry name" value="BOLA-LIKE PROTEIN-RELATED"/>
    <property type="match status" value="1"/>
</dbReference>
<dbReference type="GO" id="GO:0006879">
    <property type="term" value="P:intracellular iron ion homeostasis"/>
    <property type="evidence" value="ECO:0007669"/>
    <property type="project" value="InterPro"/>
</dbReference>
<evidence type="ECO:0000313" key="3">
    <source>
        <dbReference type="Proteomes" id="UP000887013"/>
    </source>
</evidence>
<sequence length="108" mass="12361">MEVYSQLYIEEKLKKELEATFISVQDLSDGCGAKFSAVIVSPKFEGIPLLQRHRMVNEILKKEMNSIHAFTQKTLTPEQWDKQKSTSGDNLKCENLCQSKKPVLENTK</sequence>
<reference evidence="2" key="1">
    <citation type="submission" date="2020-08" db="EMBL/GenBank/DDBJ databases">
        <title>Multicomponent nature underlies the extraordinary mechanical properties of spider dragline silk.</title>
        <authorList>
            <person name="Kono N."/>
            <person name="Nakamura H."/>
            <person name="Mori M."/>
            <person name="Yoshida Y."/>
            <person name="Ohtoshi R."/>
            <person name="Malay A.D."/>
            <person name="Moran D.A.P."/>
            <person name="Tomita M."/>
            <person name="Numata K."/>
            <person name="Arakawa K."/>
        </authorList>
    </citation>
    <scope>NUCLEOTIDE SEQUENCE</scope>
</reference>
<dbReference type="InterPro" id="IPR045115">
    <property type="entry name" value="BOL2"/>
</dbReference>
<dbReference type="SUPFAM" id="SSF82657">
    <property type="entry name" value="BolA-like"/>
    <property type="match status" value="1"/>
</dbReference>
<dbReference type="GO" id="GO:0005829">
    <property type="term" value="C:cytosol"/>
    <property type="evidence" value="ECO:0007669"/>
    <property type="project" value="TreeGrafter"/>
</dbReference>
<dbReference type="AlphaFoldDB" id="A0A8X6NZN8"/>
<dbReference type="OrthoDB" id="4983at2759"/>
<dbReference type="Pfam" id="PF01722">
    <property type="entry name" value="BolA"/>
    <property type="match status" value="1"/>
</dbReference>
<organism evidence="2 3">
    <name type="scientific">Nephila pilipes</name>
    <name type="common">Giant wood spider</name>
    <name type="synonym">Nephila maculata</name>
    <dbReference type="NCBI Taxonomy" id="299642"/>
    <lineage>
        <taxon>Eukaryota</taxon>
        <taxon>Metazoa</taxon>
        <taxon>Ecdysozoa</taxon>
        <taxon>Arthropoda</taxon>
        <taxon>Chelicerata</taxon>
        <taxon>Arachnida</taxon>
        <taxon>Araneae</taxon>
        <taxon>Araneomorphae</taxon>
        <taxon>Entelegynae</taxon>
        <taxon>Araneoidea</taxon>
        <taxon>Nephilidae</taxon>
        <taxon>Nephila</taxon>
    </lineage>
</organism>
<name>A0A8X6NZN8_NEPPI</name>
<dbReference type="Gene3D" id="3.10.20.90">
    <property type="entry name" value="Phosphatidylinositol 3-kinase Catalytic Subunit, Chain A, domain 1"/>
    <property type="match status" value="1"/>
</dbReference>
<dbReference type="PANTHER" id="PTHR12735:SF27">
    <property type="entry name" value="BOLA-LIKE PROTEIN 2"/>
    <property type="match status" value="1"/>
</dbReference>
<dbReference type="Proteomes" id="UP000887013">
    <property type="component" value="Unassembled WGS sequence"/>
</dbReference>
<gene>
    <name evidence="2" type="primary">Bola2</name>
    <name evidence="2" type="ORF">NPIL_56101</name>
</gene>
<protein>
    <submittedName>
        <fullName evidence="2">BolA-like protein 2</fullName>
    </submittedName>
</protein>
<accession>A0A8X6NZN8</accession>
<evidence type="ECO:0000256" key="1">
    <source>
        <dbReference type="RuleBase" id="RU003860"/>
    </source>
</evidence>
<dbReference type="GO" id="GO:0005634">
    <property type="term" value="C:nucleus"/>
    <property type="evidence" value="ECO:0007669"/>
    <property type="project" value="TreeGrafter"/>
</dbReference>
<keyword evidence="3" id="KW-1185">Reference proteome</keyword>
<dbReference type="InterPro" id="IPR002634">
    <property type="entry name" value="BolA"/>
</dbReference>
<proteinExistence type="inferred from homology"/>
<dbReference type="GO" id="GO:0051537">
    <property type="term" value="F:2 iron, 2 sulfur cluster binding"/>
    <property type="evidence" value="ECO:0007669"/>
    <property type="project" value="InterPro"/>
</dbReference>
<dbReference type="GO" id="GO:0051604">
    <property type="term" value="P:protein maturation"/>
    <property type="evidence" value="ECO:0007669"/>
    <property type="project" value="InterPro"/>
</dbReference>
<dbReference type="InterPro" id="IPR036065">
    <property type="entry name" value="BolA-like_sf"/>
</dbReference>
<evidence type="ECO:0000313" key="2">
    <source>
        <dbReference type="EMBL" id="GFT39707.1"/>
    </source>
</evidence>
<comment type="similarity">
    <text evidence="1">Belongs to the BolA/IbaG family.</text>
</comment>
<comment type="caution">
    <text evidence="2">The sequence shown here is derived from an EMBL/GenBank/DDBJ whole genome shotgun (WGS) entry which is preliminary data.</text>
</comment>
<dbReference type="EMBL" id="BMAW01109703">
    <property type="protein sequence ID" value="GFT39707.1"/>
    <property type="molecule type" value="Genomic_DNA"/>
</dbReference>